<dbReference type="AlphaFoldDB" id="A0A2J7R177"/>
<dbReference type="Proteomes" id="UP000235965">
    <property type="component" value="Unassembled WGS sequence"/>
</dbReference>
<keyword evidence="2" id="KW-1185">Reference proteome</keyword>
<accession>A0A2J7R177</accession>
<comment type="caution">
    <text evidence="1">The sequence shown here is derived from an EMBL/GenBank/DDBJ whole genome shotgun (WGS) entry which is preliminary data.</text>
</comment>
<gene>
    <name evidence="1" type="ORF">B7P43_G10632</name>
</gene>
<dbReference type="InParanoid" id="A0A2J7R177"/>
<evidence type="ECO:0000313" key="1">
    <source>
        <dbReference type="EMBL" id="PNF34586.1"/>
    </source>
</evidence>
<proteinExistence type="predicted"/>
<evidence type="ECO:0000313" key="2">
    <source>
        <dbReference type="Proteomes" id="UP000235965"/>
    </source>
</evidence>
<name>A0A2J7R177_9NEOP</name>
<organism evidence="1 2">
    <name type="scientific">Cryptotermes secundus</name>
    <dbReference type="NCBI Taxonomy" id="105785"/>
    <lineage>
        <taxon>Eukaryota</taxon>
        <taxon>Metazoa</taxon>
        <taxon>Ecdysozoa</taxon>
        <taxon>Arthropoda</taxon>
        <taxon>Hexapoda</taxon>
        <taxon>Insecta</taxon>
        <taxon>Pterygota</taxon>
        <taxon>Neoptera</taxon>
        <taxon>Polyneoptera</taxon>
        <taxon>Dictyoptera</taxon>
        <taxon>Blattodea</taxon>
        <taxon>Blattoidea</taxon>
        <taxon>Termitoidae</taxon>
        <taxon>Kalotermitidae</taxon>
        <taxon>Cryptotermitinae</taxon>
        <taxon>Cryptotermes</taxon>
    </lineage>
</organism>
<feature type="non-terminal residue" evidence="1">
    <location>
        <position position="1"/>
    </location>
</feature>
<dbReference type="EMBL" id="NEVH01008213">
    <property type="protein sequence ID" value="PNF34586.1"/>
    <property type="molecule type" value="Genomic_DNA"/>
</dbReference>
<reference evidence="1 2" key="1">
    <citation type="submission" date="2017-12" db="EMBL/GenBank/DDBJ databases">
        <title>Hemimetabolous genomes reveal molecular basis of termite eusociality.</title>
        <authorList>
            <person name="Harrison M.C."/>
            <person name="Jongepier E."/>
            <person name="Robertson H.M."/>
            <person name="Arning N."/>
            <person name="Bitard-Feildel T."/>
            <person name="Chao H."/>
            <person name="Childers C.P."/>
            <person name="Dinh H."/>
            <person name="Doddapaneni H."/>
            <person name="Dugan S."/>
            <person name="Gowin J."/>
            <person name="Greiner C."/>
            <person name="Han Y."/>
            <person name="Hu H."/>
            <person name="Hughes D.S.T."/>
            <person name="Huylmans A.-K."/>
            <person name="Kemena C."/>
            <person name="Kremer L.P.M."/>
            <person name="Lee S.L."/>
            <person name="Lopez-Ezquerra A."/>
            <person name="Mallet L."/>
            <person name="Monroy-Kuhn J.M."/>
            <person name="Moser A."/>
            <person name="Murali S.C."/>
            <person name="Muzny D.M."/>
            <person name="Otani S."/>
            <person name="Piulachs M.-D."/>
            <person name="Poelchau M."/>
            <person name="Qu J."/>
            <person name="Schaub F."/>
            <person name="Wada-Katsumata A."/>
            <person name="Worley K.C."/>
            <person name="Xie Q."/>
            <person name="Ylla G."/>
            <person name="Poulsen M."/>
            <person name="Gibbs R.A."/>
            <person name="Schal C."/>
            <person name="Richards S."/>
            <person name="Belles X."/>
            <person name="Korb J."/>
            <person name="Bornberg-Bauer E."/>
        </authorList>
    </citation>
    <scope>NUCLEOTIDE SEQUENCE [LARGE SCALE GENOMIC DNA]</scope>
    <source>
        <tissue evidence="1">Whole body</tissue>
    </source>
</reference>
<protein>
    <submittedName>
        <fullName evidence="1">Uncharacterized protein</fullName>
    </submittedName>
</protein>
<sequence length="121" mass="13575">RATQHFMEPEGPFPCSQDLVLLSGLFQSSFPTNILYAFLFHIRTTCPANHILLDLIVLIILGEEYKLRSSSLCSFLQPLVTSSLFSPNILLNTLFSNTPSLCSSLNVGEKFHTHTEQQAKF</sequence>